<reference evidence="2 3" key="1">
    <citation type="submission" date="2019-04" db="EMBL/GenBank/DDBJ databases">
        <title>High contiguity whole genome sequence and gene annotation resource for two Venturia nashicola isolates.</title>
        <authorList>
            <person name="Prokchorchik M."/>
            <person name="Won K."/>
            <person name="Lee Y."/>
            <person name="Choi E.D."/>
            <person name="Segonzac C."/>
            <person name="Sohn K.H."/>
        </authorList>
    </citation>
    <scope>NUCLEOTIDE SEQUENCE [LARGE SCALE GENOMIC DNA]</scope>
    <source>
        <strain evidence="2 3">PRI2</strain>
    </source>
</reference>
<sequence>MSQPNPKRAKSRMAEDAKQNKASTIGSHKGENTTFFSLPREIRQKILTEVLADTLGKDFALMDILTYFRFELQRPVHFHPTRNHVKAPHLSNAASTLRKVHPKIEKDLSYVLNKQLAQIETYYDDWNASGNVWDYKDTEFWKAAAPRWFPLMYRHHELDDKKLCRRLHQILGAVNPADAGCWKRFKLHSSWMACIVLFEIGLPLERSESDQEDEAMDDAEKQLHVDSKCDCGQITKE</sequence>
<evidence type="ECO:0000313" key="2">
    <source>
        <dbReference type="EMBL" id="TID27546.1"/>
    </source>
</evidence>
<dbReference type="Proteomes" id="UP000298493">
    <property type="component" value="Unassembled WGS sequence"/>
</dbReference>
<evidence type="ECO:0000313" key="3">
    <source>
        <dbReference type="Proteomes" id="UP000298493"/>
    </source>
</evidence>
<evidence type="ECO:0000256" key="1">
    <source>
        <dbReference type="SAM" id="MobiDB-lite"/>
    </source>
</evidence>
<keyword evidence="3" id="KW-1185">Reference proteome</keyword>
<dbReference type="EMBL" id="SNSC02000001">
    <property type="protein sequence ID" value="TID27546.1"/>
    <property type="molecule type" value="Genomic_DNA"/>
</dbReference>
<accession>A0A4Z1PG23</accession>
<dbReference type="AlphaFoldDB" id="A0A4Z1PG23"/>
<proteinExistence type="predicted"/>
<protein>
    <submittedName>
        <fullName evidence="2">Uncharacterized protein</fullName>
    </submittedName>
</protein>
<name>A0A4Z1PG23_9PEZI</name>
<comment type="caution">
    <text evidence="2">The sequence shown here is derived from an EMBL/GenBank/DDBJ whole genome shotgun (WGS) entry which is preliminary data.</text>
</comment>
<organism evidence="2 3">
    <name type="scientific">Venturia nashicola</name>
    <dbReference type="NCBI Taxonomy" id="86259"/>
    <lineage>
        <taxon>Eukaryota</taxon>
        <taxon>Fungi</taxon>
        <taxon>Dikarya</taxon>
        <taxon>Ascomycota</taxon>
        <taxon>Pezizomycotina</taxon>
        <taxon>Dothideomycetes</taxon>
        <taxon>Pleosporomycetidae</taxon>
        <taxon>Venturiales</taxon>
        <taxon>Venturiaceae</taxon>
        <taxon>Venturia</taxon>
    </lineage>
</organism>
<gene>
    <name evidence="2" type="ORF">E6O75_ATG00313</name>
</gene>
<feature type="compositionally biased region" description="Polar residues" evidence="1">
    <location>
        <begin position="20"/>
        <end position="32"/>
    </location>
</feature>
<feature type="region of interest" description="Disordered" evidence="1">
    <location>
        <begin position="1"/>
        <end position="32"/>
    </location>
</feature>